<keyword evidence="3" id="KW-0670">Pyruvate</keyword>
<dbReference type="PANTHER" id="PTHR43615:SF1">
    <property type="entry name" value="PPDK_N DOMAIN-CONTAINING PROTEIN"/>
    <property type="match status" value="1"/>
</dbReference>
<gene>
    <name evidence="3" type="ORF">ISS99_02400</name>
</gene>
<feature type="domain" description="Pyruvate phosphate dikinase AMP/ATP-binding" evidence="2">
    <location>
        <begin position="55"/>
        <end position="291"/>
    </location>
</feature>
<dbReference type="InterPro" id="IPR002192">
    <property type="entry name" value="PPDK_AMP/ATP-bd"/>
</dbReference>
<dbReference type="RefSeq" id="WP_204629983.1">
    <property type="nucleotide sequence ID" value="NZ_BSOC01000009.1"/>
</dbReference>
<evidence type="ECO:0000313" key="4">
    <source>
        <dbReference type="Proteomes" id="UP001430193"/>
    </source>
</evidence>
<dbReference type="PANTHER" id="PTHR43615">
    <property type="entry name" value="PHOSPHOENOLPYRUVATE SYNTHASE-RELATED"/>
    <property type="match status" value="1"/>
</dbReference>
<dbReference type="InterPro" id="IPR013815">
    <property type="entry name" value="ATP_grasp_subdomain_1"/>
</dbReference>
<dbReference type="SUPFAM" id="SSF56059">
    <property type="entry name" value="Glutathione synthetase ATP-binding domain-like"/>
    <property type="match status" value="1"/>
</dbReference>
<protein>
    <submittedName>
        <fullName evidence="3">Pyruvate, water dikinase</fullName>
    </submittedName>
</protein>
<dbReference type="Pfam" id="PF00391">
    <property type="entry name" value="PEP-utilizers"/>
    <property type="match status" value="1"/>
</dbReference>
<sequence length="850" mass="92015">MSGMILDWSAAREAGAACAGGKGWQLGVLADLGLPVPRGFVIAAEASAGHRCGDPLPAPVMDALAHALQRHGWIDQPLAVRSSAVQEDSGYASFAGMHRSCLNVRGLDAVARAVQQVWDSHGSPEAVAYRQRLGIVDRVAAMAVVVMPLLPAVASGIAFTCDPLSGRRDQWLIHANWGLGEALVSGQADGDEYRLQEAGDDARLVLIDRRVGGKARFSAAAEAGGTALQDTPAQQAAQAVLSTDQVIALGEIVREVANVLDYANPHYDVEWVWDGHRHWVVQARPVTVTGRYTYSALAGQPTIWSRGNSRDVVPDPLSPMDVSRTTFERILTRTTALAGYPTLPGIQRIALHAGRIYYDASIMQWEAFDAFGAEPKAINELLGGHHPEIAVPAPTLKQKLKRLQYSLRFIRRITGPRLRAHRLIAGVRKDAAERLMQSLPPDNAALASGLREQIARMRGADDLFLLWAAGSALYALLDGIEKYCPGESHGLAAALMARGKPSVTAEQGYALLELSRVAATDPAARAWLQSQDLVASEWAQQLPPDSAFRRAFETFMREYGHRAIYESYLRNPRWRESPGYLLQSIVGLMGCDPAAGRERQQQAWMAARRRLSKALPWHFRLLLPILVRFATAERNIREASRSAYVAQLEVARRLTLALAQRMAARGWTNEDDIFNLTLPEWLSLAEGRLPIAVATKRAAWRRAQLEVFAAHPKPEVIIEKGGMAFEQHAPDIQSADAHVWSGIAVGGGRATGAAHVAHEPGEALGMPVGAVLVAPSTDPAWTPQFLKAGALVMETGGYLSHGAIVAREFGIPAVVNLPGILGHIENGDVLDVDGNRGRVYRLAAEGMVAG</sequence>
<dbReference type="Gene3D" id="3.30.470.20">
    <property type="entry name" value="ATP-grasp fold, B domain"/>
    <property type="match status" value="1"/>
</dbReference>
<dbReference type="Gene3D" id="3.50.30.10">
    <property type="entry name" value="Phosphohistidine domain"/>
    <property type="match status" value="1"/>
</dbReference>
<dbReference type="InterPro" id="IPR008279">
    <property type="entry name" value="PEP-util_enz_mobile_dom"/>
</dbReference>
<dbReference type="InterPro" id="IPR036637">
    <property type="entry name" value="Phosphohistidine_dom_sf"/>
</dbReference>
<comment type="caution">
    <text evidence="3">The sequence shown here is derived from an EMBL/GenBank/DDBJ whole genome shotgun (WGS) entry which is preliminary data.</text>
</comment>
<evidence type="ECO:0000259" key="2">
    <source>
        <dbReference type="Pfam" id="PF01326"/>
    </source>
</evidence>
<dbReference type="Proteomes" id="UP001430193">
    <property type="component" value="Unassembled WGS sequence"/>
</dbReference>
<name>A0ABS2KBF9_9GAMM</name>
<dbReference type="Gene3D" id="3.30.1490.20">
    <property type="entry name" value="ATP-grasp fold, A domain"/>
    <property type="match status" value="1"/>
</dbReference>
<dbReference type="Pfam" id="PF01326">
    <property type="entry name" value="PPDK_N"/>
    <property type="match status" value="1"/>
</dbReference>
<reference evidence="3" key="1">
    <citation type="submission" date="2020-10" db="EMBL/GenBank/DDBJ databases">
        <title>Phylogeny of dyella-like bacteria.</title>
        <authorList>
            <person name="Fu J."/>
        </authorList>
    </citation>
    <scope>NUCLEOTIDE SEQUENCE</scope>
    <source>
        <strain evidence="3">DHON07</strain>
    </source>
</reference>
<feature type="domain" description="PEP-utilising enzyme mobile" evidence="1">
    <location>
        <begin position="768"/>
        <end position="837"/>
    </location>
</feature>
<keyword evidence="4" id="KW-1185">Reference proteome</keyword>
<evidence type="ECO:0000259" key="1">
    <source>
        <dbReference type="Pfam" id="PF00391"/>
    </source>
</evidence>
<organism evidence="3 4">
    <name type="scientific">Dyella mobilis</name>
    <dbReference type="NCBI Taxonomy" id="1849582"/>
    <lineage>
        <taxon>Bacteria</taxon>
        <taxon>Pseudomonadati</taxon>
        <taxon>Pseudomonadota</taxon>
        <taxon>Gammaproteobacteria</taxon>
        <taxon>Lysobacterales</taxon>
        <taxon>Rhodanobacteraceae</taxon>
        <taxon>Dyella</taxon>
    </lineage>
</organism>
<accession>A0ABS2KBF9</accession>
<evidence type="ECO:0000313" key="3">
    <source>
        <dbReference type="EMBL" id="MBM7128360.1"/>
    </source>
</evidence>
<proteinExistence type="predicted"/>
<dbReference type="EMBL" id="JADIKF010000033">
    <property type="protein sequence ID" value="MBM7128360.1"/>
    <property type="molecule type" value="Genomic_DNA"/>
</dbReference>
<dbReference type="InterPro" id="IPR051549">
    <property type="entry name" value="PEP_Utilizing_Enz"/>
</dbReference>
<dbReference type="SUPFAM" id="SSF52009">
    <property type="entry name" value="Phosphohistidine domain"/>
    <property type="match status" value="1"/>
</dbReference>